<keyword evidence="2" id="KW-1185">Reference proteome</keyword>
<dbReference type="Proteomes" id="UP000030907">
    <property type="component" value="Chromosome"/>
</dbReference>
<evidence type="ECO:0000313" key="2">
    <source>
        <dbReference type="Proteomes" id="UP000030907"/>
    </source>
</evidence>
<dbReference type="OrthoDB" id="7445766at2"/>
<dbReference type="HOGENOM" id="CLU_665492_0_0_5"/>
<dbReference type="STRING" id="1515612.SKP52_19940"/>
<proteinExistence type="predicted"/>
<accession>A0A0A7PLI8</accession>
<reference evidence="1 2" key="1">
    <citation type="journal article" date="2015" name="Int. J. Syst. Evol. Microbiol.">
        <title>Description of Sphingopyxis fribergensis sp. nov. - a soil bacterium with the ability to degrade styrene and phenylacetic acid.</title>
        <authorList>
            <person name="Oelschlagel M."/>
            <person name="Ruckert C."/>
            <person name="Kalinowski J."/>
            <person name="Schmidt G."/>
            <person name="Schlomann M."/>
            <person name="Tischler D."/>
        </authorList>
    </citation>
    <scope>NUCLEOTIDE SEQUENCE [LARGE SCALE GENOMIC DNA]</scope>
    <source>
        <strain evidence="1 2">Kp5.2</strain>
    </source>
</reference>
<protein>
    <submittedName>
        <fullName evidence="1">Uncharacterized protein</fullName>
    </submittedName>
</protein>
<dbReference type="EMBL" id="CP009122">
    <property type="protein sequence ID" value="AJA10854.1"/>
    <property type="molecule type" value="Genomic_DNA"/>
</dbReference>
<gene>
    <name evidence="1" type="ORF">SKP52_19940</name>
</gene>
<evidence type="ECO:0000313" key="1">
    <source>
        <dbReference type="EMBL" id="AJA10854.1"/>
    </source>
</evidence>
<dbReference type="KEGG" id="sphk:SKP52_19940"/>
<sequence>MRFRKWPKPTAYEETSRKRAAFLTKQRREREALPLFADMVAAGQHSVDEEMARRAEWWPRQQQDRRDERAAVWRKARARLFAIPDERRRTIRALWRECPYPADPYSFADFLHQIEVGKLDITRPGWRFHARVQPRATITPNTFEEAFRQIGRRKVNAGGVPSDADTLLFCGNLGKGILFVDRIVDPGGKPGITFDVRGVCSSDDLALIERLARVAEETAVTVRLVERGIAPTEGRGWRAPHRLLILSCSATKRRDTGWIDAIDRYDGPLWQTVRAVNPDRMRVKVAVLSARYGFLDSRSPIEDYDARLTPDLAQRMIAGGMNRRWPRPPSARMPDTYGDSPGCQIASLSNHGTRPFTDVALAGGHLYIAVMRAFLDGFRDLRCIAPDARITEINGPIGIMRQQIRGWLEESWP</sequence>
<dbReference type="RefSeq" id="WP_039577828.1">
    <property type="nucleotide sequence ID" value="NZ_CP009122.1"/>
</dbReference>
<name>A0A0A7PLI8_9SPHN</name>
<organism evidence="1 2">
    <name type="scientific">Sphingopyxis fribergensis</name>
    <dbReference type="NCBI Taxonomy" id="1515612"/>
    <lineage>
        <taxon>Bacteria</taxon>
        <taxon>Pseudomonadati</taxon>
        <taxon>Pseudomonadota</taxon>
        <taxon>Alphaproteobacteria</taxon>
        <taxon>Sphingomonadales</taxon>
        <taxon>Sphingomonadaceae</taxon>
        <taxon>Sphingopyxis</taxon>
    </lineage>
</organism>
<dbReference type="AlphaFoldDB" id="A0A0A7PLI8"/>